<dbReference type="Proteomes" id="UP001222325">
    <property type="component" value="Unassembled WGS sequence"/>
</dbReference>
<feature type="compositionally biased region" description="Polar residues" evidence="1">
    <location>
        <begin position="108"/>
        <end position="122"/>
    </location>
</feature>
<gene>
    <name evidence="2" type="ORF">B0H15DRAFT_958219</name>
</gene>
<sequence length="122" mass="12744">MGSCSRRLLSGGLGSCSGSARPSADSVRAKHLVAARAHAHPVNRAIALDATPHPDPQRPPDGASTEDAPCSVRASPASARSYGVQRALLKLVPRRRDPPADPQPTRSPPLQHTPSSTSRPHA</sequence>
<dbReference type="AlphaFoldDB" id="A0AAD6XKT7"/>
<feature type="compositionally biased region" description="Low complexity" evidence="1">
    <location>
        <begin position="1"/>
        <end position="10"/>
    </location>
</feature>
<accession>A0AAD6XKT7</accession>
<reference evidence="2" key="1">
    <citation type="submission" date="2023-03" db="EMBL/GenBank/DDBJ databases">
        <title>Massive genome expansion in bonnet fungi (Mycena s.s.) driven by repeated elements and novel gene families across ecological guilds.</title>
        <authorList>
            <consortium name="Lawrence Berkeley National Laboratory"/>
            <person name="Harder C.B."/>
            <person name="Miyauchi S."/>
            <person name="Viragh M."/>
            <person name="Kuo A."/>
            <person name="Thoen E."/>
            <person name="Andreopoulos B."/>
            <person name="Lu D."/>
            <person name="Skrede I."/>
            <person name="Drula E."/>
            <person name="Henrissat B."/>
            <person name="Morin E."/>
            <person name="Kohler A."/>
            <person name="Barry K."/>
            <person name="LaButti K."/>
            <person name="Morin E."/>
            <person name="Salamov A."/>
            <person name="Lipzen A."/>
            <person name="Mereny Z."/>
            <person name="Hegedus B."/>
            <person name="Baldrian P."/>
            <person name="Stursova M."/>
            <person name="Weitz H."/>
            <person name="Taylor A."/>
            <person name="Grigoriev I.V."/>
            <person name="Nagy L.G."/>
            <person name="Martin F."/>
            <person name="Kauserud H."/>
        </authorList>
    </citation>
    <scope>NUCLEOTIDE SEQUENCE</scope>
    <source>
        <strain evidence="2">CBHHK173m</strain>
    </source>
</reference>
<evidence type="ECO:0000313" key="3">
    <source>
        <dbReference type="Proteomes" id="UP001222325"/>
    </source>
</evidence>
<dbReference type="EMBL" id="JARJCN010000154">
    <property type="protein sequence ID" value="KAJ7067693.1"/>
    <property type="molecule type" value="Genomic_DNA"/>
</dbReference>
<evidence type="ECO:0000256" key="1">
    <source>
        <dbReference type="SAM" id="MobiDB-lite"/>
    </source>
</evidence>
<evidence type="ECO:0000313" key="2">
    <source>
        <dbReference type="EMBL" id="KAJ7067693.1"/>
    </source>
</evidence>
<keyword evidence="3" id="KW-1185">Reference proteome</keyword>
<name>A0AAD6XKT7_9AGAR</name>
<protein>
    <submittedName>
        <fullName evidence="2">Uncharacterized protein</fullName>
    </submittedName>
</protein>
<organism evidence="2 3">
    <name type="scientific">Mycena belliarum</name>
    <dbReference type="NCBI Taxonomy" id="1033014"/>
    <lineage>
        <taxon>Eukaryota</taxon>
        <taxon>Fungi</taxon>
        <taxon>Dikarya</taxon>
        <taxon>Basidiomycota</taxon>
        <taxon>Agaricomycotina</taxon>
        <taxon>Agaricomycetes</taxon>
        <taxon>Agaricomycetidae</taxon>
        <taxon>Agaricales</taxon>
        <taxon>Marasmiineae</taxon>
        <taxon>Mycenaceae</taxon>
        <taxon>Mycena</taxon>
    </lineage>
</organism>
<feature type="region of interest" description="Disordered" evidence="1">
    <location>
        <begin position="1"/>
        <end position="122"/>
    </location>
</feature>
<feature type="compositionally biased region" description="Basic residues" evidence="1">
    <location>
        <begin position="29"/>
        <end position="41"/>
    </location>
</feature>
<comment type="caution">
    <text evidence="2">The sequence shown here is derived from an EMBL/GenBank/DDBJ whole genome shotgun (WGS) entry which is preliminary data.</text>
</comment>
<proteinExistence type="predicted"/>